<feature type="transmembrane region" description="Helical" evidence="1">
    <location>
        <begin position="86"/>
        <end position="107"/>
    </location>
</feature>
<evidence type="ECO:0000313" key="3">
    <source>
        <dbReference type="Proteomes" id="UP000245379"/>
    </source>
</evidence>
<dbReference type="OrthoDB" id="1091348at2"/>
<comment type="caution">
    <text evidence="2">The sequence shown here is derived from an EMBL/GenBank/DDBJ whole genome shotgun (WGS) entry which is preliminary data.</text>
</comment>
<evidence type="ECO:0000313" key="2">
    <source>
        <dbReference type="EMBL" id="PWS26457.1"/>
    </source>
</evidence>
<keyword evidence="1" id="KW-1133">Transmembrane helix</keyword>
<dbReference type="InterPro" id="IPR011990">
    <property type="entry name" value="TPR-like_helical_dom_sf"/>
</dbReference>
<dbReference type="Pfam" id="PF14559">
    <property type="entry name" value="TPR_19"/>
    <property type="match status" value="1"/>
</dbReference>
<dbReference type="RefSeq" id="WP_109927023.1">
    <property type="nucleotide sequence ID" value="NZ_QGNZ01000004.1"/>
</dbReference>
<keyword evidence="1" id="KW-0472">Membrane</keyword>
<accession>A0A317EK06</accession>
<keyword evidence="1" id="KW-0812">Transmembrane</keyword>
<keyword evidence="3" id="KW-1185">Reference proteome</keyword>
<gene>
    <name evidence="2" type="ORF">DHW03_16905</name>
</gene>
<name>A0A317EK06_9SPHI</name>
<reference evidence="2 3" key="1">
    <citation type="submission" date="2018-05" db="EMBL/GenBank/DDBJ databases">
        <title>Pedobacter paludis sp. nov., isolated from wetland soil.</title>
        <authorList>
            <person name="Zhang Y."/>
            <person name="Wang G."/>
        </authorList>
    </citation>
    <scope>NUCLEOTIDE SEQUENCE [LARGE SCALE GENOMIC DNA]</scope>
    <source>
        <strain evidence="2 3">KCTC22721</strain>
    </source>
</reference>
<proteinExistence type="predicted"/>
<dbReference type="SUPFAM" id="SSF48452">
    <property type="entry name" value="TPR-like"/>
    <property type="match status" value="1"/>
</dbReference>
<sequence>MIEDKILLTARYVEGDMNETERMGFEMRVQYELDLQEHLKDYNEIHQSLKIHLAPNQDDDLFRDTLYAFHKQPFVEEAKVGTLKPLFNWLTGVLATLLLVFLIWAPWRTNLYNQYADGRAMNISPSKGINNNDLENAALYYNQRNFYAAKPLLQKQYQANPKNAMLAYYYGNSLIETNNLDQARAILNPIYAGKSAFKYDAAYAIALSYLKNDRKQDTKIWLQKIPADAVQHKAAVQLINKL</sequence>
<dbReference type="EMBL" id="QGNZ01000004">
    <property type="protein sequence ID" value="PWS26457.1"/>
    <property type="molecule type" value="Genomic_DNA"/>
</dbReference>
<dbReference type="AlphaFoldDB" id="A0A317EK06"/>
<organism evidence="2 3">
    <name type="scientific">Pedobacter yonginense</name>
    <dbReference type="NCBI Taxonomy" id="651869"/>
    <lineage>
        <taxon>Bacteria</taxon>
        <taxon>Pseudomonadati</taxon>
        <taxon>Bacteroidota</taxon>
        <taxon>Sphingobacteriia</taxon>
        <taxon>Sphingobacteriales</taxon>
        <taxon>Sphingobacteriaceae</taxon>
        <taxon>Pedobacter</taxon>
    </lineage>
</organism>
<evidence type="ECO:0000256" key="1">
    <source>
        <dbReference type="SAM" id="Phobius"/>
    </source>
</evidence>
<protein>
    <recommendedName>
        <fullName evidence="4">Tetratricopeptide repeat protein</fullName>
    </recommendedName>
</protein>
<evidence type="ECO:0008006" key="4">
    <source>
        <dbReference type="Google" id="ProtNLM"/>
    </source>
</evidence>
<dbReference type="Proteomes" id="UP000245379">
    <property type="component" value="Unassembled WGS sequence"/>
</dbReference>
<dbReference type="Gene3D" id="1.25.40.10">
    <property type="entry name" value="Tetratricopeptide repeat domain"/>
    <property type="match status" value="1"/>
</dbReference>